<dbReference type="PANTHER" id="PTHR45632">
    <property type="entry name" value="LD33804P"/>
    <property type="match status" value="1"/>
</dbReference>
<dbReference type="InterPro" id="IPR015915">
    <property type="entry name" value="Kelch-typ_b-propeller"/>
</dbReference>
<dbReference type="InterPro" id="IPR006652">
    <property type="entry name" value="Kelch_1"/>
</dbReference>
<keyword evidence="3" id="KW-1185">Reference proteome</keyword>
<dbReference type="Gene3D" id="2.120.10.80">
    <property type="entry name" value="Kelch-type beta propeller"/>
    <property type="match status" value="2"/>
</dbReference>
<protein>
    <submittedName>
        <fullName evidence="2">Galactose oxidase</fullName>
    </submittedName>
</protein>
<evidence type="ECO:0000313" key="2">
    <source>
        <dbReference type="EMBL" id="KAF2718115.1"/>
    </source>
</evidence>
<keyword evidence="1" id="KW-0732">Signal</keyword>
<comment type="caution">
    <text evidence="2">The sequence shown here is derived from an EMBL/GenBank/DDBJ whole genome shotgun (WGS) entry which is preliminary data.</text>
</comment>
<evidence type="ECO:0000256" key="1">
    <source>
        <dbReference type="SAM" id="SignalP"/>
    </source>
</evidence>
<proteinExistence type="predicted"/>
<gene>
    <name evidence="2" type="ORF">K431DRAFT_287968</name>
</gene>
<organism evidence="2 3">
    <name type="scientific">Polychaeton citri CBS 116435</name>
    <dbReference type="NCBI Taxonomy" id="1314669"/>
    <lineage>
        <taxon>Eukaryota</taxon>
        <taxon>Fungi</taxon>
        <taxon>Dikarya</taxon>
        <taxon>Ascomycota</taxon>
        <taxon>Pezizomycotina</taxon>
        <taxon>Dothideomycetes</taxon>
        <taxon>Dothideomycetidae</taxon>
        <taxon>Capnodiales</taxon>
        <taxon>Capnodiaceae</taxon>
        <taxon>Polychaeton</taxon>
    </lineage>
</organism>
<dbReference type="SMART" id="SM00612">
    <property type="entry name" value="Kelch"/>
    <property type="match status" value="3"/>
</dbReference>
<feature type="chain" id="PRO_5040195476" evidence="1">
    <location>
        <begin position="18"/>
        <end position="323"/>
    </location>
</feature>
<dbReference type="SUPFAM" id="SSF117281">
    <property type="entry name" value="Kelch motif"/>
    <property type="match status" value="1"/>
</dbReference>
<dbReference type="Pfam" id="PF24681">
    <property type="entry name" value="Kelch_KLHDC2_KLHL20_DRC7"/>
    <property type="match status" value="1"/>
</dbReference>
<sequence>MSRPLALFFAMTGIALAIPAPYESDGTWKALASIPIVPRQEWSVVALSNTDIAMIGGIVPNASGQGMIITPLMQIYNIPSDTRYTASPAPTPVNHPSFAAVNGRLYLLGGLTIAPDGSWRAFSDSWAYDHQSDVWEALEPWPLSEERGSATTVVYGEMIYLAGGMRTLEPIGPDGEQDTVGFVPAFNTSSQDWIAIPQVASALPEGRDQAAASIIGTKMYVIGGRLRGQYSVKDTVFVFDLEDLESGWSTLLEVTPTAQGGVVCGTVGEEIFVLGGEGNEAEGSDGVFDETEVFNTKTKSWKKLDVMPLPRHGGSAVAVDELI</sequence>
<name>A0A9P4Q245_9PEZI</name>
<dbReference type="Proteomes" id="UP000799441">
    <property type="component" value="Unassembled WGS sequence"/>
</dbReference>
<dbReference type="EMBL" id="MU003830">
    <property type="protein sequence ID" value="KAF2718115.1"/>
    <property type="molecule type" value="Genomic_DNA"/>
</dbReference>
<dbReference type="OrthoDB" id="45365at2759"/>
<accession>A0A9P4Q245</accession>
<reference evidence="2" key="1">
    <citation type="journal article" date="2020" name="Stud. Mycol.">
        <title>101 Dothideomycetes genomes: a test case for predicting lifestyles and emergence of pathogens.</title>
        <authorList>
            <person name="Haridas S."/>
            <person name="Albert R."/>
            <person name="Binder M."/>
            <person name="Bloem J."/>
            <person name="Labutti K."/>
            <person name="Salamov A."/>
            <person name="Andreopoulos B."/>
            <person name="Baker S."/>
            <person name="Barry K."/>
            <person name="Bills G."/>
            <person name="Bluhm B."/>
            <person name="Cannon C."/>
            <person name="Castanera R."/>
            <person name="Culley D."/>
            <person name="Daum C."/>
            <person name="Ezra D."/>
            <person name="Gonzalez J."/>
            <person name="Henrissat B."/>
            <person name="Kuo A."/>
            <person name="Liang C."/>
            <person name="Lipzen A."/>
            <person name="Lutzoni F."/>
            <person name="Magnuson J."/>
            <person name="Mondo S."/>
            <person name="Nolan M."/>
            <person name="Ohm R."/>
            <person name="Pangilinan J."/>
            <person name="Park H.-J."/>
            <person name="Ramirez L."/>
            <person name="Alfaro M."/>
            <person name="Sun H."/>
            <person name="Tritt A."/>
            <person name="Yoshinaga Y."/>
            <person name="Zwiers L.-H."/>
            <person name="Turgeon B."/>
            <person name="Goodwin S."/>
            <person name="Spatafora J."/>
            <person name="Crous P."/>
            <person name="Grigoriev I."/>
        </authorList>
    </citation>
    <scope>NUCLEOTIDE SEQUENCE</scope>
    <source>
        <strain evidence="2">CBS 116435</strain>
    </source>
</reference>
<dbReference type="AlphaFoldDB" id="A0A9P4Q245"/>
<evidence type="ECO:0000313" key="3">
    <source>
        <dbReference type="Proteomes" id="UP000799441"/>
    </source>
</evidence>
<feature type="signal peptide" evidence="1">
    <location>
        <begin position="1"/>
        <end position="17"/>
    </location>
</feature>